<comment type="similarity">
    <text evidence="1">Belongs to the enoyl-CoA hydratase/isomerase family.</text>
</comment>
<dbReference type="InterPro" id="IPR001753">
    <property type="entry name" value="Enoyl-CoA_hydra/iso"/>
</dbReference>
<dbReference type="KEGG" id="azz:DEW08_09075"/>
<dbReference type="EMBL" id="CP029353">
    <property type="protein sequence ID" value="AWK86373.1"/>
    <property type="molecule type" value="Genomic_DNA"/>
</dbReference>
<dbReference type="RefSeq" id="WP_109326416.1">
    <property type="nucleotide sequence ID" value="NZ_CP029353.1"/>
</dbReference>
<dbReference type="GO" id="GO:0006635">
    <property type="term" value="P:fatty acid beta-oxidation"/>
    <property type="evidence" value="ECO:0007669"/>
    <property type="project" value="TreeGrafter"/>
</dbReference>
<reference evidence="4" key="1">
    <citation type="submission" date="2018-05" db="EMBL/GenBank/DDBJ databases">
        <title>Azospirillum thermophila sp. nov., a novel isolated from hot spring.</title>
        <authorList>
            <person name="Zhao Z."/>
        </authorList>
    </citation>
    <scope>NUCLEOTIDE SEQUENCE [LARGE SCALE GENOMIC DNA]</scope>
    <source>
        <strain evidence="4">CFH 70021</strain>
    </source>
</reference>
<evidence type="ECO:0000313" key="3">
    <source>
        <dbReference type="EMBL" id="AWK86373.1"/>
    </source>
</evidence>
<gene>
    <name evidence="3" type="ORF">DEW08_09075</name>
</gene>
<dbReference type="Proteomes" id="UP000245629">
    <property type="component" value="Chromosome 2"/>
</dbReference>
<accession>A0A2S2CPC2</accession>
<name>A0A2S2CPC2_9PROT</name>
<dbReference type="OrthoDB" id="9795613at2"/>
<dbReference type="CDD" id="cd06558">
    <property type="entry name" value="crotonase-like"/>
    <property type="match status" value="1"/>
</dbReference>
<dbReference type="PANTHER" id="PTHR11941">
    <property type="entry name" value="ENOYL-COA HYDRATASE-RELATED"/>
    <property type="match status" value="1"/>
</dbReference>
<organism evidence="3 4">
    <name type="scientific">Azospirillum thermophilum</name>
    <dbReference type="NCBI Taxonomy" id="2202148"/>
    <lineage>
        <taxon>Bacteria</taxon>
        <taxon>Pseudomonadati</taxon>
        <taxon>Pseudomonadota</taxon>
        <taxon>Alphaproteobacteria</taxon>
        <taxon>Rhodospirillales</taxon>
        <taxon>Azospirillaceae</taxon>
        <taxon>Azospirillum</taxon>
    </lineage>
</organism>
<evidence type="ECO:0000256" key="2">
    <source>
        <dbReference type="ARBA" id="ARBA00023239"/>
    </source>
</evidence>
<dbReference type="PANTHER" id="PTHR11941:SF54">
    <property type="entry name" value="ENOYL-COA HYDRATASE, MITOCHONDRIAL"/>
    <property type="match status" value="1"/>
</dbReference>
<keyword evidence="4" id="KW-1185">Reference proteome</keyword>
<dbReference type="AlphaFoldDB" id="A0A2S2CPC2"/>
<sequence length="259" mass="27781">MAGTVTLGREGVVATLTLSNPDKLNAFDKPMWHDLIGHLTALEADESVRAVVLRGDGGRSFSPGADISEFAQERNSPEQGAAYGVLMDEGLNLLRGLRHPTLAAITGPCCGIGLAVALACDLRVCTEGSRFGVPVSRLGISMALPELKLVYDIAGGPAALEILLEGRVFGAAEAKDKRLVHRVVPEEGFEAEITATCERIAAGAPLAARLHKQFVRRLADPAPLSEAEIAECYHCFGTEDFREGYRAFLEKRKPAFRGR</sequence>
<protein>
    <submittedName>
        <fullName evidence="3">Enoyl-CoA hydratase</fullName>
    </submittedName>
</protein>
<keyword evidence="2" id="KW-0456">Lyase</keyword>
<dbReference type="InterPro" id="IPR014748">
    <property type="entry name" value="Enoyl-CoA_hydra_C"/>
</dbReference>
<dbReference type="SUPFAM" id="SSF52096">
    <property type="entry name" value="ClpP/crotonase"/>
    <property type="match status" value="1"/>
</dbReference>
<dbReference type="Pfam" id="PF00378">
    <property type="entry name" value="ECH_1"/>
    <property type="match status" value="1"/>
</dbReference>
<evidence type="ECO:0000313" key="4">
    <source>
        <dbReference type="Proteomes" id="UP000245629"/>
    </source>
</evidence>
<dbReference type="GO" id="GO:0016829">
    <property type="term" value="F:lyase activity"/>
    <property type="evidence" value="ECO:0007669"/>
    <property type="project" value="UniProtKB-KW"/>
</dbReference>
<dbReference type="InterPro" id="IPR029045">
    <property type="entry name" value="ClpP/crotonase-like_dom_sf"/>
</dbReference>
<dbReference type="Gene3D" id="3.90.226.10">
    <property type="entry name" value="2-enoyl-CoA Hydratase, Chain A, domain 1"/>
    <property type="match status" value="1"/>
</dbReference>
<proteinExistence type="inferred from homology"/>
<evidence type="ECO:0000256" key="1">
    <source>
        <dbReference type="ARBA" id="ARBA00005254"/>
    </source>
</evidence>
<dbReference type="Gene3D" id="1.10.12.10">
    <property type="entry name" value="Lyase 2-enoyl-coa Hydratase, Chain A, domain 2"/>
    <property type="match status" value="1"/>
</dbReference>